<accession>A0A1L4BVE9</accession>
<keyword evidence="2" id="KW-1185">Reference proteome</keyword>
<dbReference type="AlphaFoldDB" id="A0A1L4BVE9"/>
<organism evidence="1 2">
    <name type="scientific">Francisella uliginis</name>
    <dbReference type="NCBI Taxonomy" id="573570"/>
    <lineage>
        <taxon>Bacteria</taxon>
        <taxon>Pseudomonadati</taxon>
        <taxon>Pseudomonadota</taxon>
        <taxon>Gammaproteobacteria</taxon>
        <taxon>Thiotrichales</taxon>
        <taxon>Francisellaceae</taxon>
        <taxon>Francisella</taxon>
    </lineage>
</organism>
<evidence type="ECO:0008006" key="3">
    <source>
        <dbReference type="Google" id="ProtNLM"/>
    </source>
</evidence>
<dbReference type="EMBL" id="CP016796">
    <property type="protein sequence ID" value="API87820.1"/>
    <property type="molecule type" value="Genomic_DNA"/>
</dbReference>
<dbReference type="SUPFAM" id="SSF56925">
    <property type="entry name" value="OMPA-like"/>
    <property type="match status" value="1"/>
</dbReference>
<gene>
    <name evidence="1" type="ORF">F7310_09785</name>
</gene>
<dbReference type="Proteomes" id="UP000184222">
    <property type="component" value="Chromosome"/>
</dbReference>
<dbReference type="OrthoDB" id="5604643at2"/>
<dbReference type="STRING" id="573570.F7310_09785"/>
<protein>
    <recommendedName>
        <fullName evidence="3">Outer membrane protein beta-barrel domain-containing protein</fullName>
    </recommendedName>
</protein>
<dbReference type="KEGG" id="frx:F7310_09785"/>
<evidence type="ECO:0000313" key="1">
    <source>
        <dbReference type="EMBL" id="API87820.1"/>
    </source>
</evidence>
<evidence type="ECO:0000313" key="2">
    <source>
        <dbReference type="Proteomes" id="UP000184222"/>
    </source>
</evidence>
<reference evidence="1 2" key="1">
    <citation type="journal article" date="2016" name="Appl. Environ. Microbiol.">
        <title>Whole genome relationships among Francisella bacteria of diverse origin define new species and provide specific regions for detection.</title>
        <authorList>
            <person name="Challacombe J.F."/>
            <person name="Petersen J.M."/>
            <person name="Gallegos-Graves V."/>
            <person name="Hodge D."/>
            <person name="Pillai S."/>
            <person name="Kuske C.R."/>
        </authorList>
    </citation>
    <scope>NUCLEOTIDE SEQUENCE [LARGE SCALE GENOMIC DNA]</scope>
    <source>
        <strain evidence="2">TX07-7310</strain>
    </source>
</reference>
<name>A0A1L4BVE9_9GAMM</name>
<dbReference type="Gene3D" id="2.40.160.20">
    <property type="match status" value="1"/>
</dbReference>
<proteinExistence type="predicted"/>
<dbReference type="InterPro" id="IPR011250">
    <property type="entry name" value="OMP/PagP_B-barrel"/>
</dbReference>
<sequence>MFGGMFGGSNMKMRGPTGNVMIMPGYTINKYLTIQYNQMMSYGGTFTGIGEGILMIPTGTMIMPYAAGGAGWSNMSGNTQGAWDVGGGIMIPLSKSVDINISYRYIQTIAPLPAGGMGGMMMNQPDARAHMSMASGGLVWFF</sequence>